<evidence type="ECO:0008006" key="5">
    <source>
        <dbReference type="Google" id="ProtNLM"/>
    </source>
</evidence>
<protein>
    <recommendedName>
        <fullName evidence="5">Chromosome partition protein Smc</fullName>
    </recommendedName>
</protein>
<dbReference type="EMBL" id="JBIGHZ010000006">
    <property type="protein sequence ID" value="MFG6449761.1"/>
    <property type="molecule type" value="Genomic_DNA"/>
</dbReference>
<evidence type="ECO:0000313" key="4">
    <source>
        <dbReference type="Proteomes" id="UP001606099"/>
    </source>
</evidence>
<accession>A0ABW7FZN9</accession>
<reference evidence="3 4" key="1">
    <citation type="submission" date="2024-08" db="EMBL/GenBank/DDBJ databases">
        <authorList>
            <person name="Lu H."/>
        </authorList>
    </citation>
    <scope>NUCLEOTIDE SEQUENCE [LARGE SCALE GENOMIC DNA]</scope>
    <source>
        <strain evidence="3 4">BYS180W</strain>
    </source>
</reference>
<keyword evidence="1" id="KW-0175">Coiled coil</keyword>
<dbReference type="Proteomes" id="UP001606099">
    <property type="component" value="Unassembled WGS sequence"/>
</dbReference>
<organism evidence="3 4">
    <name type="scientific">Roseateles rivi</name>
    <dbReference type="NCBI Taxonomy" id="3299028"/>
    <lineage>
        <taxon>Bacteria</taxon>
        <taxon>Pseudomonadati</taxon>
        <taxon>Pseudomonadota</taxon>
        <taxon>Betaproteobacteria</taxon>
        <taxon>Burkholderiales</taxon>
        <taxon>Sphaerotilaceae</taxon>
        <taxon>Roseateles</taxon>
    </lineage>
</organism>
<evidence type="ECO:0000256" key="1">
    <source>
        <dbReference type="SAM" id="Coils"/>
    </source>
</evidence>
<evidence type="ECO:0000313" key="3">
    <source>
        <dbReference type="EMBL" id="MFG6449761.1"/>
    </source>
</evidence>
<gene>
    <name evidence="3" type="ORF">ACG0Z6_16165</name>
</gene>
<keyword evidence="4" id="KW-1185">Reference proteome</keyword>
<feature type="coiled-coil region" evidence="1">
    <location>
        <begin position="171"/>
        <end position="198"/>
    </location>
</feature>
<comment type="caution">
    <text evidence="3">The sequence shown here is derived from an EMBL/GenBank/DDBJ whole genome shotgun (WGS) entry which is preliminary data.</text>
</comment>
<sequence length="224" mass="24663">MKKCVALVAVGVLLAGLVQAQTVNPKAKVDPKNNKVSRPVVEKPKKVLLTRDQLRHCMTAVDANEAEGLAIKAEDAKLNSERTELAAEKDRLTKQGAELTATADGIKAERDDILKYGEEVKAKAKELSRSEVKAMQETYQARATALDARIDAFNKVKDAYFEASKGFDAKAEAYNKRKDGLSTRLEEHTDKLNEWKLECSNKDYDEADEIAIKKELAAAKAAGK</sequence>
<feature type="signal peptide" evidence="2">
    <location>
        <begin position="1"/>
        <end position="20"/>
    </location>
</feature>
<proteinExistence type="predicted"/>
<evidence type="ECO:0000256" key="2">
    <source>
        <dbReference type="SAM" id="SignalP"/>
    </source>
</evidence>
<dbReference type="RefSeq" id="WP_394463293.1">
    <property type="nucleotide sequence ID" value="NZ_JBIGHZ010000006.1"/>
</dbReference>
<feature type="chain" id="PRO_5046874298" description="Chromosome partition protein Smc" evidence="2">
    <location>
        <begin position="21"/>
        <end position="224"/>
    </location>
</feature>
<name>A0ABW7FZN9_9BURK</name>
<keyword evidence="2" id="KW-0732">Signal</keyword>